<evidence type="ECO:0000256" key="3">
    <source>
        <dbReference type="ARBA" id="ARBA00022475"/>
    </source>
</evidence>
<evidence type="ECO:0000256" key="7">
    <source>
        <dbReference type="RuleBase" id="RU363032"/>
    </source>
</evidence>
<evidence type="ECO:0000256" key="8">
    <source>
        <dbReference type="SAM" id="MobiDB-lite"/>
    </source>
</evidence>
<accession>A0A2N8HGV9</accession>
<evidence type="ECO:0000313" key="10">
    <source>
        <dbReference type="EMBL" id="PNC20315.1"/>
    </source>
</evidence>
<keyword evidence="4 7" id="KW-0812">Transmembrane</keyword>
<dbReference type="InterPro" id="IPR000515">
    <property type="entry name" value="MetI-like"/>
</dbReference>
<comment type="caution">
    <text evidence="10">The sequence shown here is derived from an EMBL/GenBank/DDBJ whole genome shotgun (WGS) entry which is preliminary data.</text>
</comment>
<evidence type="ECO:0000256" key="2">
    <source>
        <dbReference type="ARBA" id="ARBA00022448"/>
    </source>
</evidence>
<feature type="transmembrane region" description="Helical" evidence="7">
    <location>
        <begin position="427"/>
        <end position="455"/>
    </location>
</feature>
<dbReference type="Proteomes" id="UP000236000">
    <property type="component" value="Unassembled WGS sequence"/>
</dbReference>
<feature type="transmembrane region" description="Helical" evidence="7">
    <location>
        <begin position="384"/>
        <end position="405"/>
    </location>
</feature>
<feature type="transmembrane region" description="Helical" evidence="7">
    <location>
        <begin position="325"/>
        <end position="343"/>
    </location>
</feature>
<dbReference type="OrthoDB" id="9773683at2"/>
<feature type="transmembrane region" description="Helical" evidence="7">
    <location>
        <begin position="240"/>
        <end position="263"/>
    </location>
</feature>
<dbReference type="PROSITE" id="PS50928">
    <property type="entry name" value="ABC_TM1"/>
    <property type="match status" value="1"/>
</dbReference>
<reference evidence="10 11" key="1">
    <citation type="journal article" date="2017" name="BMC Genomics">
        <title>Genome sequencing of 39 Akkermansia muciniphila isolates reveals its population structure, genomic and functional diverisity, and global distribution in mammalian gut microbiotas.</title>
        <authorList>
            <person name="Guo X."/>
            <person name="Li S."/>
            <person name="Zhang J."/>
            <person name="Wu F."/>
            <person name="Li X."/>
            <person name="Wu D."/>
            <person name="Zhang M."/>
            <person name="Ou Z."/>
            <person name="Jie Z."/>
            <person name="Yan Q."/>
            <person name="Li P."/>
            <person name="Yi J."/>
            <person name="Peng Y."/>
        </authorList>
    </citation>
    <scope>NUCLEOTIDE SEQUENCE [LARGE SCALE GENOMIC DNA]</scope>
    <source>
        <strain evidence="10 11">GP24</strain>
    </source>
</reference>
<dbReference type="Gene3D" id="1.10.3720.10">
    <property type="entry name" value="MetI-like"/>
    <property type="match status" value="1"/>
</dbReference>
<protein>
    <submittedName>
        <fullName evidence="10">ABC transporter permease</fullName>
    </submittedName>
</protein>
<gene>
    <name evidence="10" type="ORF">CXU22_00590</name>
</gene>
<comment type="subcellular location">
    <subcellularLocation>
        <location evidence="1 7">Cell membrane</location>
        <topology evidence="1 7">Multi-pass membrane protein</topology>
    </subcellularLocation>
</comment>
<evidence type="ECO:0000256" key="1">
    <source>
        <dbReference type="ARBA" id="ARBA00004651"/>
    </source>
</evidence>
<dbReference type="AlphaFoldDB" id="A0A2N8HGV9"/>
<comment type="similarity">
    <text evidence="7">Belongs to the binding-protein-dependent transport system permease family.</text>
</comment>
<dbReference type="EMBL" id="PJKA01000002">
    <property type="protein sequence ID" value="PNC20315.1"/>
    <property type="molecule type" value="Genomic_DNA"/>
</dbReference>
<feature type="domain" description="ABC transmembrane type-1" evidence="9">
    <location>
        <begin position="236"/>
        <end position="452"/>
    </location>
</feature>
<keyword evidence="3" id="KW-1003">Cell membrane</keyword>
<dbReference type="SUPFAM" id="SSF161098">
    <property type="entry name" value="MetI-like"/>
    <property type="match status" value="1"/>
</dbReference>
<evidence type="ECO:0000259" key="9">
    <source>
        <dbReference type="PROSITE" id="PS50928"/>
    </source>
</evidence>
<dbReference type="RefSeq" id="WP_102711479.1">
    <property type="nucleotide sequence ID" value="NZ_PJKA01000002.1"/>
</dbReference>
<dbReference type="GO" id="GO:0055085">
    <property type="term" value="P:transmembrane transport"/>
    <property type="evidence" value="ECO:0007669"/>
    <property type="project" value="InterPro"/>
</dbReference>
<keyword evidence="5 7" id="KW-1133">Transmembrane helix</keyword>
<dbReference type="Pfam" id="PF00528">
    <property type="entry name" value="BPD_transp_1"/>
    <property type="match status" value="1"/>
</dbReference>
<keyword evidence="6 7" id="KW-0472">Membrane</keyword>
<dbReference type="CDD" id="cd06261">
    <property type="entry name" value="TM_PBP2"/>
    <property type="match status" value="1"/>
</dbReference>
<evidence type="ECO:0000313" key="11">
    <source>
        <dbReference type="Proteomes" id="UP000236000"/>
    </source>
</evidence>
<dbReference type="PANTHER" id="PTHR30465:SF66">
    <property type="entry name" value="INNER MEMBRANE ABC TRANSPORTER PERMEASE PROTEIN YEJB"/>
    <property type="match status" value="1"/>
</dbReference>
<evidence type="ECO:0000256" key="5">
    <source>
        <dbReference type="ARBA" id="ARBA00022989"/>
    </source>
</evidence>
<evidence type="ECO:0000256" key="6">
    <source>
        <dbReference type="ARBA" id="ARBA00023136"/>
    </source>
</evidence>
<dbReference type="GO" id="GO:0005886">
    <property type="term" value="C:plasma membrane"/>
    <property type="evidence" value="ECO:0007669"/>
    <property type="project" value="UniProtKB-SubCell"/>
</dbReference>
<dbReference type="GO" id="GO:0042884">
    <property type="term" value="P:microcin transport"/>
    <property type="evidence" value="ECO:0007669"/>
    <property type="project" value="TreeGrafter"/>
</dbReference>
<name>A0A2N8HGV9_9BACT</name>
<evidence type="ECO:0000256" key="4">
    <source>
        <dbReference type="ARBA" id="ARBA00022692"/>
    </source>
</evidence>
<feature type="transmembrane region" description="Helical" evidence="7">
    <location>
        <begin position="275"/>
        <end position="298"/>
    </location>
</feature>
<sequence length="462" mass="51296">MKTYIIRRLLLMPLTLLGVTFLVFCITRFVPGGPIEQMMQQQSMSALSGQKAGSQRGDNNLSEADMERLEEQYSLQEPIITAYLQWLGVLPKKIFISREEFGDIGGMEPSDREDEYSGISDTHTRINLNETGEQVVVVRPDKNSGSVKDAFFSGTPSRKAATEGWTVDIESPMDRAERWARRMRQTDNTAAVQDKAKSYAWRAVMYKTSFDGLLQGTMGNSFKYNEPVWDMIKERIPVSLYFGILSAIITYSVCIPLGVVKAIRHKSLVDNISSVLIFLGYSVPGFALGAVLVVYLGARLEWFPLCGLTSPDFADMGFWGQAGDLLHHTVLPLICYVVSSFAITTMMMKNNLMDNLSSDYIRTAMAKGVSFKGAVIKHAFRNSFIPIASTLGSLISLIVAGSMLVEKVFDIQGFGMLSYQALMDKDYALIMGTLLLTSFLMVLGNLLSDIIVAAVDPRIKFE</sequence>
<feature type="compositionally biased region" description="Polar residues" evidence="8">
    <location>
        <begin position="46"/>
        <end position="59"/>
    </location>
</feature>
<dbReference type="PANTHER" id="PTHR30465">
    <property type="entry name" value="INNER MEMBRANE ABC TRANSPORTER"/>
    <property type="match status" value="1"/>
</dbReference>
<keyword evidence="2 7" id="KW-0813">Transport</keyword>
<feature type="region of interest" description="Disordered" evidence="8">
    <location>
        <begin position="40"/>
        <end position="59"/>
    </location>
</feature>
<dbReference type="InterPro" id="IPR035906">
    <property type="entry name" value="MetI-like_sf"/>
</dbReference>
<proteinExistence type="inferred from homology"/>
<organism evidence="10 11">
    <name type="scientific">Akkermansia muciniphila</name>
    <dbReference type="NCBI Taxonomy" id="239935"/>
    <lineage>
        <taxon>Bacteria</taxon>
        <taxon>Pseudomonadati</taxon>
        <taxon>Verrucomicrobiota</taxon>
        <taxon>Verrucomicrobiia</taxon>
        <taxon>Verrucomicrobiales</taxon>
        <taxon>Akkermansiaceae</taxon>
        <taxon>Akkermansia</taxon>
    </lineage>
</organism>